<evidence type="ECO:0008006" key="3">
    <source>
        <dbReference type="Google" id="ProtNLM"/>
    </source>
</evidence>
<evidence type="ECO:0000313" key="2">
    <source>
        <dbReference type="Proteomes" id="UP000322181"/>
    </source>
</evidence>
<organism evidence="1 2">
    <name type="scientific">Morganella psychrotolerans</name>
    <dbReference type="NCBI Taxonomy" id="368603"/>
    <lineage>
        <taxon>Bacteria</taxon>
        <taxon>Pseudomonadati</taxon>
        <taxon>Pseudomonadota</taxon>
        <taxon>Gammaproteobacteria</taxon>
        <taxon>Enterobacterales</taxon>
        <taxon>Morganellaceae</taxon>
        <taxon>Morganella</taxon>
    </lineage>
</organism>
<gene>
    <name evidence="1" type="ORF">F4V73_18310</name>
</gene>
<dbReference type="Proteomes" id="UP000322181">
    <property type="component" value="Unassembled WGS sequence"/>
</dbReference>
<proteinExistence type="predicted"/>
<dbReference type="InterPro" id="IPR003223">
    <property type="entry name" value="Flag1_repressor"/>
</dbReference>
<dbReference type="Pfam" id="PF03614">
    <property type="entry name" value="Flag1_repress"/>
    <property type="match status" value="1"/>
</dbReference>
<dbReference type="GO" id="GO:0003700">
    <property type="term" value="F:DNA-binding transcription factor activity"/>
    <property type="evidence" value="ECO:0007669"/>
    <property type="project" value="InterPro"/>
</dbReference>
<reference evidence="1 2" key="1">
    <citation type="submission" date="2019-09" db="EMBL/GenBank/DDBJ databases">
        <title>Draft genome sequence of various Type strains from the CCUG.</title>
        <authorList>
            <person name="Pineiro-Iglesias B."/>
            <person name="Tunovic T."/>
            <person name="Unosson C."/>
            <person name="Inganas E."/>
            <person name="Ohlen M."/>
            <person name="Cardew S."/>
            <person name="Jensie-Markopoulos S."/>
            <person name="Salva-Serra F."/>
            <person name="Jaen-Luchoro D."/>
            <person name="Karlsson R."/>
            <person name="Svensson-Stadler L."/>
            <person name="Chun J."/>
            <person name="Moore E."/>
        </authorList>
    </citation>
    <scope>NUCLEOTIDE SEQUENCE [LARGE SCALE GENOMIC DNA]</scope>
    <source>
        <strain evidence="1 2">CCUG 53682T</strain>
    </source>
</reference>
<dbReference type="AlphaFoldDB" id="A0A5M9QXF1"/>
<dbReference type="EMBL" id="VXKB01000008">
    <property type="protein sequence ID" value="KAA8713068.1"/>
    <property type="molecule type" value="Genomic_DNA"/>
</dbReference>
<sequence>MNQQLPVKDITYGTKRHGERSYKNVLFYASISSQMNNRSFEITKISSESFISNPIKTNSKSGVIVFSDRRLFIAEISIIKTVNRQEFDERKSTVAPFDKSSLPFPKTFHLILEKAYAVKKDVAVFMKDGSVIKGFAGSHDFDSVVLKKNESDFTIIMYDSVKRIVPLEADGSLAE</sequence>
<comment type="caution">
    <text evidence="1">The sequence shown here is derived from an EMBL/GenBank/DDBJ whole genome shotgun (WGS) entry which is preliminary data.</text>
</comment>
<accession>A0A5M9QXF1</accession>
<protein>
    <recommendedName>
        <fullName evidence="3">Repressor</fullName>
    </recommendedName>
</protein>
<dbReference type="RefSeq" id="WP_150385183.1">
    <property type="nucleotide sequence ID" value="NZ_BAAAFS010000007.1"/>
</dbReference>
<name>A0A5M9QXF1_9GAMM</name>
<evidence type="ECO:0000313" key="1">
    <source>
        <dbReference type="EMBL" id="KAA8713068.1"/>
    </source>
</evidence>